<organism evidence="3">
    <name type="scientific">Schistocephalus solidus</name>
    <name type="common">Tapeworm</name>
    <dbReference type="NCBI Taxonomy" id="70667"/>
    <lineage>
        <taxon>Eukaryota</taxon>
        <taxon>Metazoa</taxon>
        <taxon>Spiralia</taxon>
        <taxon>Lophotrochozoa</taxon>
        <taxon>Platyhelminthes</taxon>
        <taxon>Cestoda</taxon>
        <taxon>Eucestoda</taxon>
        <taxon>Diphyllobothriidea</taxon>
        <taxon>Diphyllobothriidae</taxon>
        <taxon>Schistocephalus</taxon>
    </lineage>
</organism>
<evidence type="ECO:0000313" key="1">
    <source>
        <dbReference type="EMBL" id="VDL94546.1"/>
    </source>
</evidence>
<gene>
    <name evidence="1" type="ORF">SSLN_LOCUS8161</name>
</gene>
<proteinExistence type="predicted"/>
<reference evidence="3" key="1">
    <citation type="submission" date="2016-06" db="UniProtKB">
        <authorList>
            <consortium name="WormBaseParasite"/>
        </authorList>
    </citation>
    <scope>IDENTIFICATION</scope>
</reference>
<evidence type="ECO:0000313" key="3">
    <source>
        <dbReference type="WBParaSite" id="SSLN_0000848501-mRNA-1"/>
    </source>
</evidence>
<reference evidence="1 2" key="2">
    <citation type="submission" date="2018-11" db="EMBL/GenBank/DDBJ databases">
        <authorList>
            <consortium name="Pathogen Informatics"/>
        </authorList>
    </citation>
    <scope>NUCLEOTIDE SEQUENCE [LARGE SCALE GENOMIC DNA]</scope>
    <source>
        <strain evidence="1 2">NST_G2</strain>
    </source>
</reference>
<evidence type="ECO:0000313" key="2">
    <source>
        <dbReference type="Proteomes" id="UP000275846"/>
    </source>
</evidence>
<dbReference type="WBParaSite" id="SSLN_0000848501-mRNA-1">
    <property type="protein sequence ID" value="SSLN_0000848501-mRNA-1"/>
    <property type="gene ID" value="SSLN_0000848501"/>
</dbReference>
<dbReference type="Proteomes" id="UP000275846">
    <property type="component" value="Unassembled WGS sequence"/>
</dbReference>
<dbReference type="EMBL" id="UYSU01034503">
    <property type="protein sequence ID" value="VDL94546.1"/>
    <property type="molecule type" value="Genomic_DNA"/>
</dbReference>
<sequence length="118" mass="12661">MAVTVARPYRLVSAPKASNGMPTLDCSFILRCASFYQSPSVQLEKIYLGSVSPMPMKLLLVPARYGCVWNCSVTQQYPTAYANSRGCQNGATNNKPAPRVMGAVVASSVTALDDEHAT</sequence>
<name>A0A183SVB3_SCHSO</name>
<dbReference type="AlphaFoldDB" id="A0A183SVB3"/>
<keyword evidence="2" id="KW-1185">Reference proteome</keyword>
<accession>A0A183SVB3</accession>
<protein>
    <submittedName>
        <fullName evidence="1 3">Uncharacterized protein</fullName>
    </submittedName>
</protein>